<organism evidence="6 7">
    <name type="scientific">Apatococcus lobatus</name>
    <dbReference type="NCBI Taxonomy" id="904363"/>
    <lineage>
        <taxon>Eukaryota</taxon>
        <taxon>Viridiplantae</taxon>
        <taxon>Chlorophyta</taxon>
        <taxon>core chlorophytes</taxon>
        <taxon>Trebouxiophyceae</taxon>
        <taxon>Chlorellales</taxon>
        <taxon>Chlorellaceae</taxon>
        <taxon>Apatococcus</taxon>
    </lineage>
</organism>
<dbReference type="GO" id="GO:0000287">
    <property type="term" value="F:magnesium ion binding"/>
    <property type="evidence" value="ECO:0007669"/>
    <property type="project" value="UniProtKB-UniRule"/>
</dbReference>
<dbReference type="InterPro" id="IPR004372">
    <property type="entry name" value="Ac/propionate_kinase"/>
</dbReference>
<dbReference type="PIRSF" id="PIRSF000722">
    <property type="entry name" value="Acetate_prop_kin"/>
    <property type="match status" value="1"/>
</dbReference>
<dbReference type="EMBL" id="JALJOS010000008">
    <property type="protein sequence ID" value="KAK9835437.1"/>
    <property type="molecule type" value="Genomic_DNA"/>
</dbReference>
<dbReference type="Gene3D" id="3.30.420.40">
    <property type="match status" value="2"/>
</dbReference>
<dbReference type="HAMAP" id="MF_00020">
    <property type="entry name" value="Acetate_kinase"/>
    <property type="match status" value="1"/>
</dbReference>
<sequence>MSGNKVLVVNSGSSSLKFQLFNVAKGISAVARGVIDQIGDTSTSTLRVTAGQDGVSLAGADEQTTKEPVTDHKQALNLATDFLRQLEWARNLQQDLVGCGHRVVHGRDFPCAALVDDAIRKLIKEGAAMAPLHNPANLLGIDAASKVYPGTPQVAVFDTAFHQTMTPGTYTYALPQDICSKHGIRKYGAHGTSYRYLVQESSRMLEKPANKLNLILCHIGAGASLCAVENGKSVDTTMGLTPLEGLVMASRCGDVDPAAVLYLLQHVCGGDVQEADKLLNKQSGLIGLTGHQDLKRVLDDAAAGNLQAVTAAEVYVGRIQKYVGAYMMKLKGKVDAIVVAGGAGEASFDLRQRLFSDMQRFGLKLDEVKNKSMKRGEAACVSTEDSSIALWVIPTDEELSIARQTLEVIHEE</sequence>
<comment type="pathway">
    <text evidence="5">Metabolic intermediate biosynthesis; acetyl-CoA biosynthesis; acetyl-CoA from acetate: step 1/2.</text>
</comment>
<dbReference type="InterPro" id="IPR043129">
    <property type="entry name" value="ATPase_NBD"/>
</dbReference>
<dbReference type="InterPro" id="IPR000890">
    <property type="entry name" value="Aliphatic_acid_kin_short-chain"/>
</dbReference>
<evidence type="ECO:0000256" key="3">
    <source>
        <dbReference type="ARBA" id="ARBA00022777"/>
    </source>
</evidence>
<accession>A0AAW1RNT7</accession>
<dbReference type="NCBIfam" id="TIGR00016">
    <property type="entry name" value="ackA"/>
    <property type="match status" value="1"/>
</dbReference>
<dbReference type="PANTHER" id="PTHR21060:SF15">
    <property type="entry name" value="ACETATE KINASE-RELATED"/>
    <property type="match status" value="1"/>
</dbReference>
<dbReference type="PRINTS" id="PR00471">
    <property type="entry name" value="ACETATEKNASE"/>
</dbReference>
<feature type="active site" description="Proton donor/acceptor" evidence="5">
    <location>
        <position position="158"/>
    </location>
</feature>
<dbReference type="GO" id="GO:0005524">
    <property type="term" value="F:ATP binding"/>
    <property type="evidence" value="ECO:0007669"/>
    <property type="project" value="UniProtKB-KW"/>
</dbReference>
<keyword evidence="1 5" id="KW-0808">Transferase</keyword>
<keyword evidence="5" id="KW-0460">Magnesium</keyword>
<evidence type="ECO:0000313" key="7">
    <source>
        <dbReference type="Proteomes" id="UP001438707"/>
    </source>
</evidence>
<feature type="binding site" evidence="5">
    <location>
        <position position="102"/>
    </location>
    <ligand>
        <name>substrate</name>
    </ligand>
</feature>
<proteinExistence type="inferred from homology"/>
<feature type="site" description="Transition state stabilizer" evidence="5">
    <location>
        <position position="190"/>
    </location>
</feature>
<feature type="site" description="Transition state stabilizer" evidence="5">
    <location>
        <position position="251"/>
    </location>
</feature>
<feature type="binding site" evidence="5">
    <location>
        <position position="10"/>
    </location>
    <ligand>
        <name>Mg(2+)</name>
        <dbReference type="ChEBI" id="CHEBI:18420"/>
    </ligand>
</feature>
<comment type="caution">
    <text evidence="6">The sequence shown here is derived from an EMBL/GenBank/DDBJ whole genome shotgun (WGS) entry which is preliminary data.</text>
</comment>
<dbReference type="Proteomes" id="UP001438707">
    <property type="component" value="Unassembled WGS sequence"/>
</dbReference>
<keyword evidence="7" id="KW-1185">Reference proteome</keyword>
<evidence type="ECO:0000256" key="2">
    <source>
        <dbReference type="ARBA" id="ARBA00022741"/>
    </source>
</evidence>
<dbReference type="GO" id="GO:0006083">
    <property type="term" value="P:acetate metabolic process"/>
    <property type="evidence" value="ECO:0007669"/>
    <property type="project" value="TreeGrafter"/>
</dbReference>
<comment type="catalytic activity">
    <reaction evidence="5">
        <text>acetate + ATP = acetyl phosphate + ADP</text>
        <dbReference type="Rhea" id="RHEA:11352"/>
        <dbReference type="ChEBI" id="CHEBI:22191"/>
        <dbReference type="ChEBI" id="CHEBI:30089"/>
        <dbReference type="ChEBI" id="CHEBI:30616"/>
        <dbReference type="ChEBI" id="CHEBI:456216"/>
        <dbReference type="EC" id="2.7.2.1"/>
    </reaction>
</comment>
<protein>
    <recommendedName>
        <fullName evidence="5">Probable acetate kinase</fullName>
        <ecNumber evidence="5">2.7.2.1</ecNumber>
    </recommendedName>
    <alternativeName>
        <fullName evidence="5">Acetokinase</fullName>
    </alternativeName>
</protein>
<evidence type="ECO:0000256" key="1">
    <source>
        <dbReference type="ARBA" id="ARBA00022679"/>
    </source>
</evidence>
<comment type="cofactor">
    <cofactor evidence="5">
        <name>Mg(2+)</name>
        <dbReference type="ChEBI" id="CHEBI:18420"/>
    </cofactor>
</comment>
<evidence type="ECO:0000256" key="5">
    <source>
        <dbReference type="HAMAP-Rule" id="MF_03131"/>
    </source>
</evidence>
<dbReference type="PANTHER" id="PTHR21060">
    <property type="entry name" value="ACETATE KINASE"/>
    <property type="match status" value="1"/>
</dbReference>
<gene>
    <name evidence="6" type="ORF">WJX74_000083</name>
</gene>
<comment type="caution">
    <text evidence="5">Lacks conserved residue(s) required for the propagation of feature annotation.</text>
</comment>
<keyword evidence="3 5" id="KW-0418">Kinase</keyword>
<keyword evidence="2 5" id="KW-0547">Nucleotide-binding</keyword>
<comment type="similarity">
    <text evidence="5">Belongs to the acetokinase family.</text>
</comment>
<dbReference type="EC" id="2.7.2.1" evidence="5"/>
<feature type="binding site" evidence="5">
    <location>
        <position position="397"/>
    </location>
    <ligand>
        <name>Mg(2+)</name>
        <dbReference type="ChEBI" id="CHEBI:18420"/>
    </ligand>
</feature>
<dbReference type="Pfam" id="PF00871">
    <property type="entry name" value="Acetate_kinase"/>
    <property type="match status" value="1"/>
</dbReference>
<dbReference type="InterPro" id="IPR023865">
    <property type="entry name" value="Aliphatic_acid_kinase_CS"/>
</dbReference>
<keyword evidence="4 5" id="KW-0067">ATP-binding</keyword>
<dbReference type="PROSITE" id="PS01076">
    <property type="entry name" value="ACETATE_KINASE_2"/>
    <property type="match status" value="1"/>
</dbReference>
<reference evidence="6 7" key="1">
    <citation type="journal article" date="2024" name="Nat. Commun.">
        <title>Phylogenomics reveals the evolutionary origins of lichenization in chlorophyte algae.</title>
        <authorList>
            <person name="Puginier C."/>
            <person name="Libourel C."/>
            <person name="Otte J."/>
            <person name="Skaloud P."/>
            <person name="Haon M."/>
            <person name="Grisel S."/>
            <person name="Petersen M."/>
            <person name="Berrin J.G."/>
            <person name="Delaux P.M."/>
            <person name="Dal Grande F."/>
            <person name="Keller J."/>
        </authorList>
    </citation>
    <scope>NUCLEOTIDE SEQUENCE [LARGE SCALE GENOMIC DNA]</scope>
    <source>
        <strain evidence="6 7">SAG 2145</strain>
    </source>
</reference>
<dbReference type="PROSITE" id="PS01075">
    <property type="entry name" value="ACETATE_KINASE_1"/>
    <property type="match status" value="1"/>
</dbReference>
<feature type="binding site" evidence="5">
    <location>
        <begin position="218"/>
        <end position="222"/>
    </location>
    <ligand>
        <name>ATP</name>
        <dbReference type="ChEBI" id="CHEBI:30616"/>
    </ligand>
</feature>
<keyword evidence="5" id="KW-0479">Metal-binding</keyword>
<evidence type="ECO:0000256" key="4">
    <source>
        <dbReference type="ARBA" id="ARBA00022840"/>
    </source>
</evidence>
<dbReference type="GO" id="GO:0006085">
    <property type="term" value="P:acetyl-CoA biosynthetic process"/>
    <property type="evidence" value="ECO:0007669"/>
    <property type="project" value="UniProtKB-UniRule"/>
</dbReference>
<name>A0AAW1RNT7_9CHLO</name>
<dbReference type="AlphaFoldDB" id="A0AAW1RNT7"/>
<dbReference type="SUPFAM" id="SSF53067">
    <property type="entry name" value="Actin-like ATPase domain"/>
    <property type="match status" value="2"/>
</dbReference>
<dbReference type="GO" id="GO:0008776">
    <property type="term" value="F:acetate kinase activity"/>
    <property type="evidence" value="ECO:0007669"/>
    <property type="project" value="UniProtKB-UniRule"/>
</dbReference>
<dbReference type="CDD" id="cd24010">
    <property type="entry name" value="ASKHA_NBD_AcK_PK"/>
    <property type="match status" value="1"/>
</dbReference>
<evidence type="ECO:0000313" key="6">
    <source>
        <dbReference type="EMBL" id="KAK9835437.1"/>
    </source>
</evidence>
<feature type="binding site" evidence="5">
    <location>
        <position position="17"/>
    </location>
    <ligand>
        <name>ATP</name>
        <dbReference type="ChEBI" id="CHEBI:30616"/>
    </ligand>
</feature>